<evidence type="ECO:0000313" key="4">
    <source>
        <dbReference type="Proteomes" id="UP000237889"/>
    </source>
</evidence>
<dbReference type="RefSeq" id="WP_106748717.1">
    <property type="nucleotide sequence ID" value="NZ_CP027668.1"/>
</dbReference>
<dbReference type="Pfam" id="PF03922">
    <property type="entry name" value="OmpW"/>
    <property type="match status" value="1"/>
</dbReference>
<dbReference type="OrthoDB" id="9807574at2"/>
<dbReference type="EMBL" id="CP027668">
    <property type="protein sequence ID" value="AVO45376.1"/>
    <property type="molecule type" value="Genomic_DNA"/>
</dbReference>
<comment type="similarity">
    <text evidence="1">Belongs to the OmpW/AlkL family.</text>
</comment>
<dbReference type="Gene3D" id="2.40.160.20">
    <property type="match status" value="1"/>
</dbReference>
<dbReference type="PANTHER" id="PTHR36920">
    <property type="match status" value="1"/>
</dbReference>
<evidence type="ECO:0000256" key="1">
    <source>
        <dbReference type="ARBA" id="ARBA00009330"/>
    </source>
</evidence>
<dbReference type="InterPro" id="IPR005618">
    <property type="entry name" value="OMPW"/>
</dbReference>
<keyword evidence="2" id="KW-0732">Signal</keyword>
<reference evidence="3 4" key="1">
    <citation type="submission" date="2018-03" db="EMBL/GenBank/DDBJ databases">
        <title>Genome sequencing of Phreatobacter sp.</title>
        <authorList>
            <person name="Kim S.-J."/>
            <person name="Heo J."/>
            <person name="Kwon S.-W."/>
        </authorList>
    </citation>
    <scope>NUCLEOTIDE SEQUENCE [LARGE SCALE GENOMIC DNA]</scope>
    <source>
        <strain evidence="3 4">S-12</strain>
    </source>
</reference>
<gene>
    <name evidence="3" type="ORF">C6569_10055</name>
</gene>
<keyword evidence="4" id="KW-1185">Reference proteome</keyword>
<dbReference type="GO" id="GO:0055085">
    <property type="term" value="P:transmembrane transport"/>
    <property type="evidence" value="ECO:0007669"/>
    <property type="project" value="TreeGrafter"/>
</dbReference>
<organism evidence="3 4">
    <name type="scientific">Phreatobacter cathodiphilus</name>
    <dbReference type="NCBI Taxonomy" id="1868589"/>
    <lineage>
        <taxon>Bacteria</taxon>
        <taxon>Pseudomonadati</taxon>
        <taxon>Pseudomonadota</taxon>
        <taxon>Alphaproteobacteria</taxon>
        <taxon>Hyphomicrobiales</taxon>
        <taxon>Phreatobacteraceae</taxon>
        <taxon>Phreatobacter</taxon>
    </lineage>
</organism>
<dbReference type="InterPro" id="IPR011250">
    <property type="entry name" value="OMP/PagP_B-barrel"/>
</dbReference>
<name>A0A2S0NBA7_9HYPH</name>
<evidence type="ECO:0008006" key="5">
    <source>
        <dbReference type="Google" id="ProtNLM"/>
    </source>
</evidence>
<dbReference type="GO" id="GO:0019867">
    <property type="term" value="C:outer membrane"/>
    <property type="evidence" value="ECO:0007669"/>
    <property type="project" value="InterPro"/>
</dbReference>
<dbReference type="AlphaFoldDB" id="A0A2S0NBA7"/>
<dbReference type="SUPFAM" id="SSF56925">
    <property type="entry name" value="OMPA-like"/>
    <property type="match status" value="1"/>
</dbReference>
<dbReference type="PANTHER" id="PTHR36920:SF1">
    <property type="entry name" value="OUTER MEMBRANE PROTEIN W"/>
    <property type="match status" value="1"/>
</dbReference>
<proteinExistence type="inferred from homology"/>
<evidence type="ECO:0000256" key="2">
    <source>
        <dbReference type="SAM" id="SignalP"/>
    </source>
</evidence>
<evidence type="ECO:0000313" key="3">
    <source>
        <dbReference type="EMBL" id="AVO45376.1"/>
    </source>
</evidence>
<sequence length="246" mass="26162">MKTVIRGAVIGAALLATPALAADIGAPRTPFESVAVAPDFNPWQIRLRALAVIPSPSGAVTTLNGAAVAPISNLGISTSVVPELDITYYFTKNIAVELILGVTPHNVRPTGALATALGSTATIGKTWLLPPTLMLQYHFTDFGAFKPYVGAGVNYTMFFSQSAQGAMANGAPFTYNRFSVAPAAGLALQVGFDYMINRHWGVNVDVKKIFLRSTFKYTDTTGVLATTSGRVTIDPWLISTGITYRF</sequence>
<dbReference type="KEGG" id="phr:C6569_10055"/>
<feature type="signal peptide" evidence="2">
    <location>
        <begin position="1"/>
        <end position="21"/>
    </location>
</feature>
<protein>
    <recommendedName>
        <fullName evidence="5">OmpW family protein</fullName>
    </recommendedName>
</protein>
<feature type="chain" id="PRO_5015639065" description="OmpW family protein" evidence="2">
    <location>
        <begin position="22"/>
        <end position="246"/>
    </location>
</feature>
<accession>A0A2S0NBA7</accession>
<dbReference type="Proteomes" id="UP000237889">
    <property type="component" value="Chromosome"/>
</dbReference>